<proteinExistence type="predicted"/>
<name>A0A1E5VKW2_9POAL</name>
<feature type="non-terminal residue" evidence="1">
    <location>
        <position position="1"/>
    </location>
</feature>
<dbReference type="OrthoDB" id="692852at2759"/>
<dbReference type="EMBL" id="LWDX02036410">
    <property type="protein sequence ID" value="OEL25760.1"/>
    <property type="molecule type" value="Genomic_DNA"/>
</dbReference>
<dbReference type="Proteomes" id="UP000095767">
    <property type="component" value="Unassembled WGS sequence"/>
</dbReference>
<dbReference type="AlphaFoldDB" id="A0A1E5VKW2"/>
<comment type="caution">
    <text evidence="1">The sequence shown here is derived from an EMBL/GenBank/DDBJ whole genome shotgun (WGS) entry which is preliminary data.</text>
</comment>
<gene>
    <name evidence="1" type="ORF">BAE44_0013221</name>
</gene>
<evidence type="ECO:0000313" key="2">
    <source>
        <dbReference type="Proteomes" id="UP000095767"/>
    </source>
</evidence>
<accession>A0A1E5VKW2</accession>
<keyword evidence="2" id="KW-1185">Reference proteome</keyword>
<evidence type="ECO:0000313" key="1">
    <source>
        <dbReference type="EMBL" id="OEL25760.1"/>
    </source>
</evidence>
<protein>
    <submittedName>
        <fullName evidence="1">Uncharacterized protein</fullName>
    </submittedName>
</protein>
<organism evidence="1 2">
    <name type="scientific">Dichanthelium oligosanthes</name>
    <dbReference type="NCBI Taxonomy" id="888268"/>
    <lineage>
        <taxon>Eukaryota</taxon>
        <taxon>Viridiplantae</taxon>
        <taxon>Streptophyta</taxon>
        <taxon>Embryophyta</taxon>
        <taxon>Tracheophyta</taxon>
        <taxon>Spermatophyta</taxon>
        <taxon>Magnoliopsida</taxon>
        <taxon>Liliopsida</taxon>
        <taxon>Poales</taxon>
        <taxon>Poaceae</taxon>
        <taxon>PACMAD clade</taxon>
        <taxon>Panicoideae</taxon>
        <taxon>Panicodae</taxon>
        <taxon>Paniceae</taxon>
        <taxon>Dichantheliinae</taxon>
        <taxon>Dichanthelium</taxon>
    </lineage>
</organism>
<sequence length="135" mass="15796">LFKIEFTSFIQAQRLFDQNEGQVDNIFSGTRSSLYPSEGNAESIHSPDWCLVKRKRIPKAHRKKFDSLFILTAWRIWNERNDRILRRNAMQPEQLAARIEEEMELWCMAGRTGRVCAEWSLASPTPTPERAQREG</sequence>
<reference evidence="1 2" key="1">
    <citation type="submission" date="2016-09" db="EMBL/GenBank/DDBJ databases">
        <title>The draft genome of Dichanthelium oligosanthes: A C3 panicoid grass species.</title>
        <authorList>
            <person name="Studer A.J."/>
            <person name="Schnable J.C."/>
            <person name="Brutnell T.P."/>
        </authorList>
    </citation>
    <scope>NUCLEOTIDE SEQUENCE [LARGE SCALE GENOMIC DNA]</scope>
    <source>
        <strain evidence="2">cv. Kellogg 1175</strain>
        <tissue evidence="1">Leaf</tissue>
    </source>
</reference>